<name>A0ABS1CPA3_9GAMM</name>
<dbReference type="PIRSF" id="PIRSF006173">
    <property type="entry name" value="UCP006173"/>
    <property type="match status" value="1"/>
</dbReference>
<proteinExistence type="inferred from homology"/>
<accession>A0ABS1CPA3</accession>
<evidence type="ECO:0000313" key="4">
    <source>
        <dbReference type="Proteomes" id="UP000748752"/>
    </source>
</evidence>
<dbReference type="NCBIfam" id="NF003501">
    <property type="entry name" value="PRK05170.1-5"/>
    <property type="match status" value="1"/>
</dbReference>
<dbReference type="EMBL" id="NRRV01000113">
    <property type="protein sequence ID" value="MBK1633741.1"/>
    <property type="molecule type" value="Genomic_DNA"/>
</dbReference>
<dbReference type="Proteomes" id="UP000748752">
    <property type="component" value="Unassembled WGS sequence"/>
</dbReference>
<evidence type="ECO:0000256" key="2">
    <source>
        <dbReference type="SAM" id="MobiDB-lite"/>
    </source>
</evidence>
<dbReference type="PANTHER" id="PTHR37421">
    <property type="entry name" value="UPF0260 PROTEIN YCGN"/>
    <property type="match status" value="1"/>
</dbReference>
<dbReference type="Pfam" id="PF03692">
    <property type="entry name" value="CxxCxxCC"/>
    <property type="match status" value="1"/>
</dbReference>
<dbReference type="RefSeq" id="WP_200242970.1">
    <property type="nucleotide sequence ID" value="NZ_NRRV01000113.1"/>
</dbReference>
<dbReference type="PANTHER" id="PTHR37421:SF1">
    <property type="entry name" value="UPF0260 PROTEIN YCGN"/>
    <property type="match status" value="1"/>
</dbReference>
<protein>
    <recommendedName>
        <fullName evidence="1">UPF0260 protein CKO31_23965</fullName>
    </recommendedName>
</protein>
<comment type="caution">
    <text evidence="3">The sequence shown here is derived from an EMBL/GenBank/DDBJ whole genome shotgun (WGS) entry which is preliminary data.</text>
</comment>
<organism evidence="3 4">
    <name type="scientific">Thiohalocapsa halophila</name>
    <dbReference type="NCBI Taxonomy" id="69359"/>
    <lineage>
        <taxon>Bacteria</taxon>
        <taxon>Pseudomonadati</taxon>
        <taxon>Pseudomonadota</taxon>
        <taxon>Gammaproteobacteria</taxon>
        <taxon>Chromatiales</taxon>
        <taxon>Chromatiaceae</taxon>
        <taxon>Thiohalocapsa</taxon>
    </lineage>
</organism>
<evidence type="ECO:0000313" key="3">
    <source>
        <dbReference type="EMBL" id="MBK1633741.1"/>
    </source>
</evidence>
<feature type="region of interest" description="Disordered" evidence="2">
    <location>
        <begin position="1"/>
        <end position="27"/>
    </location>
</feature>
<reference evidence="3 4" key="1">
    <citation type="journal article" date="2020" name="Microorganisms">
        <title>Osmotic Adaptation and Compatible Solute Biosynthesis of Phototrophic Bacteria as Revealed from Genome Analyses.</title>
        <authorList>
            <person name="Imhoff J.F."/>
            <person name="Rahn T."/>
            <person name="Kunzel S."/>
            <person name="Keller A."/>
            <person name="Neulinger S.C."/>
        </authorList>
    </citation>
    <scope>NUCLEOTIDE SEQUENCE [LARGE SCALE GENOMIC DNA]</scope>
    <source>
        <strain evidence="3 4">DSM 6210</strain>
    </source>
</reference>
<sequence length="167" mass="18756">MPQALPEADREPQACEQLPPHTSSADPFWETTRLEDMSTAEWESLCDGCGKCCLEKYEDEDTAAIHYTNVACRLLDCDTCHCTDYANRTARVPDCITLTPAHLQDPTWLPETCAYRRTAEGRPLPPWHHLCSGDPDAVHRAGASARGWAVPEQEVTDPLLHLIDWVR</sequence>
<dbReference type="NCBIfam" id="NF003507">
    <property type="entry name" value="PRK05170.2-5"/>
    <property type="match status" value="1"/>
</dbReference>
<evidence type="ECO:0000256" key="1">
    <source>
        <dbReference type="HAMAP-Rule" id="MF_00676"/>
    </source>
</evidence>
<comment type="similarity">
    <text evidence="1">Belongs to the UPF0260 family.</text>
</comment>
<gene>
    <name evidence="3" type="ORF">CKO31_23965</name>
</gene>
<dbReference type="HAMAP" id="MF_00676">
    <property type="entry name" value="UPF0260"/>
    <property type="match status" value="1"/>
</dbReference>
<dbReference type="InterPro" id="IPR008228">
    <property type="entry name" value="UCP006173"/>
</dbReference>
<keyword evidence="4" id="KW-1185">Reference proteome</keyword>
<dbReference type="InterPro" id="IPR005358">
    <property type="entry name" value="Puta_zinc/iron-chelating_dom"/>
</dbReference>